<evidence type="ECO:0000313" key="2">
    <source>
        <dbReference type="EMBL" id="KAG1811803.1"/>
    </source>
</evidence>
<sequence length="103" mass="11902">MYCLSLVCGYINMHGLYQSRVRSHCFDHLITKIDNSHPVMPARREPSKYYAWTCKSPSDLSDWPSDYLMQGSGWSWRQRPPKPCRTSVSRNSMPVLTQLSTSS</sequence>
<evidence type="ECO:0000313" key="3">
    <source>
        <dbReference type="Proteomes" id="UP000807769"/>
    </source>
</evidence>
<keyword evidence="3" id="KW-1185">Reference proteome</keyword>
<accession>A0A9P7JB03</accession>
<organism evidence="2 3">
    <name type="scientific">Suillus subaureus</name>
    <dbReference type="NCBI Taxonomy" id="48587"/>
    <lineage>
        <taxon>Eukaryota</taxon>
        <taxon>Fungi</taxon>
        <taxon>Dikarya</taxon>
        <taxon>Basidiomycota</taxon>
        <taxon>Agaricomycotina</taxon>
        <taxon>Agaricomycetes</taxon>
        <taxon>Agaricomycetidae</taxon>
        <taxon>Boletales</taxon>
        <taxon>Suillineae</taxon>
        <taxon>Suillaceae</taxon>
        <taxon>Suillus</taxon>
    </lineage>
</organism>
<name>A0A9P7JB03_9AGAM</name>
<feature type="region of interest" description="Disordered" evidence="1">
    <location>
        <begin position="73"/>
        <end position="103"/>
    </location>
</feature>
<dbReference type="EMBL" id="JABBWG010000028">
    <property type="protein sequence ID" value="KAG1811803.1"/>
    <property type="molecule type" value="Genomic_DNA"/>
</dbReference>
<feature type="compositionally biased region" description="Polar residues" evidence="1">
    <location>
        <begin position="86"/>
        <end position="103"/>
    </location>
</feature>
<proteinExistence type="predicted"/>
<evidence type="ECO:0000256" key="1">
    <source>
        <dbReference type="SAM" id="MobiDB-lite"/>
    </source>
</evidence>
<reference evidence="2" key="1">
    <citation type="journal article" date="2020" name="New Phytol.">
        <title>Comparative genomics reveals dynamic genome evolution in host specialist ectomycorrhizal fungi.</title>
        <authorList>
            <person name="Lofgren L.A."/>
            <person name="Nguyen N.H."/>
            <person name="Vilgalys R."/>
            <person name="Ruytinx J."/>
            <person name="Liao H.L."/>
            <person name="Branco S."/>
            <person name="Kuo A."/>
            <person name="LaButti K."/>
            <person name="Lipzen A."/>
            <person name="Andreopoulos W."/>
            <person name="Pangilinan J."/>
            <person name="Riley R."/>
            <person name="Hundley H."/>
            <person name="Na H."/>
            <person name="Barry K."/>
            <person name="Grigoriev I.V."/>
            <person name="Stajich J.E."/>
            <person name="Kennedy P.G."/>
        </authorList>
    </citation>
    <scope>NUCLEOTIDE SEQUENCE</scope>
    <source>
        <strain evidence="2">MN1</strain>
    </source>
</reference>
<dbReference type="Proteomes" id="UP000807769">
    <property type="component" value="Unassembled WGS sequence"/>
</dbReference>
<gene>
    <name evidence="2" type="ORF">BJ212DRAFT_490938</name>
</gene>
<comment type="caution">
    <text evidence="2">The sequence shown here is derived from an EMBL/GenBank/DDBJ whole genome shotgun (WGS) entry which is preliminary data.</text>
</comment>
<dbReference type="AlphaFoldDB" id="A0A9P7JB03"/>
<protein>
    <submittedName>
        <fullName evidence="2">Uncharacterized protein</fullName>
    </submittedName>
</protein>
<dbReference type="GeneID" id="64637344"/>
<dbReference type="RefSeq" id="XP_041190224.1">
    <property type="nucleotide sequence ID" value="XM_041343328.1"/>
</dbReference>